<dbReference type="Proteomes" id="UP000784294">
    <property type="component" value="Unassembled WGS sequence"/>
</dbReference>
<dbReference type="EMBL" id="CAAALY010009853">
    <property type="protein sequence ID" value="VEL10754.1"/>
    <property type="molecule type" value="Genomic_DNA"/>
</dbReference>
<organism evidence="4 5">
    <name type="scientific">Protopolystoma xenopodis</name>
    <dbReference type="NCBI Taxonomy" id="117903"/>
    <lineage>
        <taxon>Eukaryota</taxon>
        <taxon>Metazoa</taxon>
        <taxon>Spiralia</taxon>
        <taxon>Lophotrochozoa</taxon>
        <taxon>Platyhelminthes</taxon>
        <taxon>Monogenea</taxon>
        <taxon>Polyopisthocotylea</taxon>
        <taxon>Polystomatidea</taxon>
        <taxon>Polystomatidae</taxon>
        <taxon>Protopolystoma</taxon>
    </lineage>
</organism>
<evidence type="ECO:0000256" key="1">
    <source>
        <dbReference type="ARBA" id="ARBA00022741"/>
    </source>
</evidence>
<dbReference type="GO" id="GO:0016260">
    <property type="term" value="P:selenocysteine biosynthetic process"/>
    <property type="evidence" value="ECO:0007669"/>
    <property type="project" value="TreeGrafter"/>
</dbReference>
<dbReference type="Gene3D" id="3.90.650.10">
    <property type="entry name" value="PurM-like C-terminal domain"/>
    <property type="match status" value="1"/>
</dbReference>
<name>A0A3S5BNI3_9PLAT</name>
<evidence type="ECO:0000259" key="3">
    <source>
        <dbReference type="Pfam" id="PF02769"/>
    </source>
</evidence>
<sequence>MHKYGAHGCTDITGFGILGHAENLVRIQQSSVLFHIHTLPCLAGACQLSSLLDDRFKLFSGLSPETSGGLLVALPAKSAETFCRELTEIDGNPAWIIGEALTSTERKVILAEKPVILEVNHCDVPQSAVCCEN</sequence>
<evidence type="ECO:0000256" key="2">
    <source>
        <dbReference type="ARBA" id="ARBA00022840"/>
    </source>
</evidence>
<dbReference type="InterPro" id="IPR010918">
    <property type="entry name" value="PurM-like_C_dom"/>
</dbReference>
<comment type="caution">
    <text evidence="4">The sequence shown here is derived from an EMBL/GenBank/DDBJ whole genome shotgun (WGS) entry which is preliminary data.</text>
</comment>
<dbReference type="OrthoDB" id="409395at2759"/>
<dbReference type="InterPro" id="IPR004536">
    <property type="entry name" value="SPS/SelD"/>
</dbReference>
<keyword evidence="2" id="KW-0067">ATP-binding</keyword>
<evidence type="ECO:0000313" key="5">
    <source>
        <dbReference type="Proteomes" id="UP000784294"/>
    </source>
</evidence>
<keyword evidence="5" id="KW-1185">Reference proteome</keyword>
<gene>
    <name evidence="4" type="ORF">PXEA_LOCUS4194</name>
</gene>
<dbReference type="PANTHER" id="PTHR10256:SF0">
    <property type="entry name" value="INACTIVE SELENIDE, WATER DIKINASE-LIKE PROTEIN-RELATED"/>
    <property type="match status" value="1"/>
</dbReference>
<dbReference type="GO" id="GO:0005737">
    <property type="term" value="C:cytoplasm"/>
    <property type="evidence" value="ECO:0007669"/>
    <property type="project" value="TreeGrafter"/>
</dbReference>
<dbReference type="GO" id="GO:0005524">
    <property type="term" value="F:ATP binding"/>
    <property type="evidence" value="ECO:0007669"/>
    <property type="project" value="UniProtKB-KW"/>
</dbReference>
<feature type="domain" description="PurM-like C-terminal" evidence="3">
    <location>
        <begin position="4"/>
        <end position="107"/>
    </location>
</feature>
<dbReference type="PANTHER" id="PTHR10256">
    <property type="entry name" value="SELENIDE, WATER DIKINASE"/>
    <property type="match status" value="1"/>
</dbReference>
<protein>
    <recommendedName>
        <fullName evidence="3">PurM-like C-terminal domain-containing protein</fullName>
    </recommendedName>
</protein>
<proteinExistence type="predicted"/>
<dbReference type="GO" id="GO:0004756">
    <property type="term" value="F:selenide, water dikinase activity"/>
    <property type="evidence" value="ECO:0007669"/>
    <property type="project" value="TreeGrafter"/>
</dbReference>
<dbReference type="InterPro" id="IPR036676">
    <property type="entry name" value="PurM-like_C_sf"/>
</dbReference>
<reference evidence="4" key="1">
    <citation type="submission" date="2018-11" db="EMBL/GenBank/DDBJ databases">
        <authorList>
            <consortium name="Pathogen Informatics"/>
        </authorList>
    </citation>
    <scope>NUCLEOTIDE SEQUENCE</scope>
</reference>
<accession>A0A3S5BNI3</accession>
<dbReference type="Pfam" id="PF02769">
    <property type="entry name" value="AIRS_C"/>
    <property type="match status" value="1"/>
</dbReference>
<dbReference type="AlphaFoldDB" id="A0A3S5BNI3"/>
<dbReference type="SUPFAM" id="SSF56042">
    <property type="entry name" value="PurM C-terminal domain-like"/>
    <property type="match status" value="1"/>
</dbReference>
<evidence type="ECO:0000313" key="4">
    <source>
        <dbReference type="EMBL" id="VEL10754.1"/>
    </source>
</evidence>
<keyword evidence="1" id="KW-0547">Nucleotide-binding</keyword>